<sequence length="133" mass="15025">MVDGKVCSALCKTSSMTCPICNATISKMNDIASARSRHIDNESLQFGLSVLQAYIRCFKCLLHIAYRLELKVWKVTKENKEPFERKKRTVQAEFKNKMGLSVDIPKSGFGTTNDGYMARRFFANPTLFSEITG</sequence>
<dbReference type="AlphaFoldDB" id="A0A6J2XCH2"/>
<dbReference type="OrthoDB" id="6777988at2759"/>
<dbReference type="Proteomes" id="UP000504635">
    <property type="component" value="Unplaced"/>
</dbReference>
<reference evidence="2" key="1">
    <citation type="submission" date="2025-08" db="UniProtKB">
        <authorList>
            <consortium name="RefSeq"/>
        </authorList>
    </citation>
    <scope>IDENTIFICATION</scope>
    <source>
        <tissue evidence="2">Gonads</tissue>
    </source>
</reference>
<keyword evidence="1" id="KW-1185">Reference proteome</keyword>
<proteinExistence type="predicted"/>
<dbReference type="InParanoid" id="A0A6J2XCH2"/>
<accession>A0A6J2XCH2</accession>
<dbReference type="GeneID" id="115877013"/>
<evidence type="ECO:0000313" key="2">
    <source>
        <dbReference type="RefSeq" id="XP_030748937.1"/>
    </source>
</evidence>
<evidence type="ECO:0000313" key="1">
    <source>
        <dbReference type="Proteomes" id="UP000504635"/>
    </source>
</evidence>
<gene>
    <name evidence="2" type="primary">LOC115877013</name>
</gene>
<organism evidence="1 2">
    <name type="scientific">Sitophilus oryzae</name>
    <name type="common">Rice weevil</name>
    <name type="synonym">Curculio oryzae</name>
    <dbReference type="NCBI Taxonomy" id="7048"/>
    <lineage>
        <taxon>Eukaryota</taxon>
        <taxon>Metazoa</taxon>
        <taxon>Ecdysozoa</taxon>
        <taxon>Arthropoda</taxon>
        <taxon>Hexapoda</taxon>
        <taxon>Insecta</taxon>
        <taxon>Pterygota</taxon>
        <taxon>Neoptera</taxon>
        <taxon>Endopterygota</taxon>
        <taxon>Coleoptera</taxon>
        <taxon>Polyphaga</taxon>
        <taxon>Cucujiformia</taxon>
        <taxon>Curculionidae</taxon>
        <taxon>Dryophthorinae</taxon>
        <taxon>Sitophilus</taxon>
    </lineage>
</organism>
<dbReference type="RefSeq" id="XP_030748937.1">
    <property type="nucleotide sequence ID" value="XM_030893077.1"/>
</dbReference>
<name>A0A6J2XCH2_SITOR</name>
<protein>
    <submittedName>
        <fullName evidence="2">Uncharacterized protein LOC115877013</fullName>
    </submittedName>
</protein>
<dbReference type="KEGG" id="soy:115877013"/>